<proteinExistence type="predicted"/>
<protein>
    <submittedName>
        <fullName evidence="6">Glycine zipper 2TM domain-containing protein</fullName>
    </submittedName>
</protein>
<comment type="subcellular location">
    <subcellularLocation>
        <location evidence="1">Membrane</location>
    </subcellularLocation>
</comment>
<comment type="caution">
    <text evidence="6">The sequence shown here is derived from an EMBL/GenBank/DDBJ whole genome shotgun (WGS) entry which is preliminary data.</text>
</comment>
<keyword evidence="4" id="KW-0732">Signal</keyword>
<dbReference type="PANTHER" id="PTHR35603:SF2">
    <property type="entry name" value="OUTER MEMBRANE LIPOPROTEIN"/>
    <property type="match status" value="1"/>
</dbReference>
<dbReference type="PANTHER" id="PTHR35603">
    <property type="match status" value="1"/>
</dbReference>
<reference evidence="7" key="1">
    <citation type="journal article" date="2019" name="Int. J. Syst. Evol. Microbiol.">
        <title>The Global Catalogue of Microorganisms (GCM) 10K type strain sequencing project: providing services to taxonomists for standard genome sequencing and annotation.</title>
        <authorList>
            <consortium name="The Broad Institute Genomics Platform"/>
            <consortium name="The Broad Institute Genome Sequencing Center for Infectious Disease"/>
            <person name="Wu L."/>
            <person name="Ma J."/>
        </authorList>
    </citation>
    <scope>NUCLEOTIDE SEQUENCE [LARGE SCALE GENOMIC DNA]</scope>
    <source>
        <strain evidence="7">CCUG 58412</strain>
    </source>
</reference>
<dbReference type="EMBL" id="JBHTKB010000001">
    <property type="protein sequence ID" value="MFD0912178.1"/>
    <property type="molecule type" value="Genomic_DNA"/>
</dbReference>
<gene>
    <name evidence="6" type="ORF">ACFQ1Z_01335</name>
</gene>
<accession>A0ABW3F3E7</accession>
<keyword evidence="7" id="KW-1185">Reference proteome</keyword>
<dbReference type="InterPro" id="IPR051407">
    <property type="entry name" value="Bact_OM_lipoprot/Surf_antigen"/>
</dbReference>
<feature type="region of interest" description="Disordered" evidence="3">
    <location>
        <begin position="189"/>
        <end position="211"/>
    </location>
</feature>
<feature type="compositionally biased region" description="Basic residues" evidence="3">
    <location>
        <begin position="198"/>
        <end position="211"/>
    </location>
</feature>
<dbReference type="Proteomes" id="UP001597128">
    <property type="component" value="Unassembled WGS sequence"/>
</dbReference>
<dbReference type="InterPro" id="IPR008816">
    <property type="entry name" value="Gly_zipper_2TM_dom"/>
</dbReference>
<organism evidence="6 7">
    <name type="scientific">Methylophilus luteus</name>
    <dbReference type="NCBI Taxonomy" id="640108"/>
    <lineage>
        <taxon>Bacteria</taxon>
        <taxon>Pseudomonadati</taxon>
        <taxon>Pseudomonadota</taxon>
        <taxon>Betaproteobacteria</taxon>
        <taxon>Nitrosomonadales</taxon>
        <taxon>Methylophilaceae</taxon>
        <taxon>Methylophilus</taxon>
    </lineage>
</organism>
<feature type="signal peptide" evidence="4">
    <location>
        <begin position="1"/>
        <end position="20"/>
    </location>
</feature>
<keyword evidence="2" id="KW-0472">Membrane</keyword>
<dbReference type="Pfam" id="PF05433">
    <property type="entry name" value="Rick_17kDa_Anti"/>
    <property type="match status" value="1"/>
</dbReference>
<evidence type="ECO:0000259" key="5">
    <source>
        <dbReference type="Pfam" id="PF05433"/>
    </source>
</evidence>
<evidence type="ECO:0000256" key="1">
    <source>
        <dbReference type="ARBA" id="ARBA00004370"/>
    </source>
</evidence>
<evidence type="ECO:0000313" key="6">
    <source>
        <dbReference type="EMBL" id="MFD0912178.1"/>
    </source>
</evidence>
<feature type="domain" description="Glycine zipper 2TM" evidence="5">
    <location>
        <begin position="66"/>
        <end position="106"/>
    </location>
</feature>
<evidence type="ECO:0000256" key="3">
    <source>
        <dbReference type="SAM" id="MobiDB-lite"/>
    </source>
</evidence>
<dbReference type="RefSeq" id="WP_379054873.1">
    <property type="nucleotide sequence ID" value="NZ_JBHTKB010000001.1"/>
</dbReference>
<evidence type="ECO:0000256" key="2">
    <source>
        <dbReference type="ARBA" id="ARBA00023136"/>
    </source>
</evidence>
<feature type="chain" id="PRO_5045811280" evidence="4">
    <location>
        <begin position="21"/>
        <end position="211"/>
    </location>
</feature>
<evidence type="ECO:0000256" key="4">
    <source>
        <dbReference type="SAM" id="SignalP"/>
    </source>
</evidence>
<name>A0ABW3F3E7_9PROT</name>
<evidence type="ECO:0000313" key="7">
    <source>
        <dbReference type="Proteomes" id="UP001597128"/>
    </source>
</evidence>
<sequence length="211" mass="23129">MRKLIGLSVVLMASSQMAWADAQFIDRARVLSVSPQVQQINQPRQECHTGYVRETVYEQPARSNTGAIIGGVAGGLLGSTIGKGGGRVAAAAVGAGVGAIVGDRVGNQNVYSRERVVTRPVEQCVVVDQWQTVTTGYVVNYEYQGRQYSTLMDRDPGPVMEVSVLMRPHHTQIQPVPVVYRPAAYRASDYRLSDRRPKGNKGHPGHQPRRY</sequence>